<comment type="caution">
    <text evidence="2">The sequence shown here is derived from an EMBL/GenBank/DDBJ whole genome shotgun (WGS) entry which is preliminary data.</text>
</comment>
<dbReference type="PANTHER" id="PTHR12775:SF0">
    <property type="entry name" value="REPLICATION TERMINATION FACTOR 2"/>
    <property type="match status" value="1"/>
</dbReference>
<organism evidence="2 3">
    <name type="scientific">Theileria equi strain WA</name>
    <dbReference type="NCBI Taxonomy" id="1537102"/>
    <lineage>
        <taxon>Eukaryota</taxon>
        <taxon>Sar</taxon>
        <taxon>Alveolata</taxon>
        <taxon>Apicomplexa</taxon>
        <taxon>Aconoidasida</taxon>
        <taxon>Piroplasmida</taxon>
        <taxon>Theileriidae</taxon>
        <taxon>Theileria</taxon>
    </lineage>
</organism>
<keyword evidence="3" id="KW-1185">Reference proteome</keyword>
<dbReference type="eggNOG" id="KOG3113">
    <property type="taxonomic scope" value="Eukaryota"/>
</dbReference>
<dbReference type="GO" id="GO:0005634">
    <property type="term" value="C:nucleus"/>
    <property type="evidence" value="ECO:0007669"/>
    <property type="project" value="TreeGrafter"/>
</dbReference>
<dbReference type="Pfam" id="PF04641">
    <property type="entry name" value="Rtf2"/>
    <property type="match status" value="1"/>
</dbReference>
<proteinExistence type="inferred from homology"/>
<comment type="similarity">
    <text evidence="1">Belongs to the rtf2 family.</text>
</comment>
<dbReference type="RefSeq" id="XP_004833205.1">
    <property type="nucleotide sequence ID" value="XM_004833148.1"/>
</dbReference>
<reference evidence="2 3" key="1">
    <citation type="journal article" date="2012" name="BMC Genomics">
        <title>Comparative genomic analysis and phylogenetic position of Theileria equi.</title>
        <authorList>
            <person name="Kappmeyer L.S."/>
            <person name="Thiagarajan M."/>
            <person name="Herndon D.R."/>
            <person name="Ramsay J.D."/>
            <person name="Caler E."/>
            <person name="Djikeng A."/>
            <person name="Gillespie J.J."/>
            <person name="Lau A.O."/>
            <person name="Roalson E.H."/>
            <person name="Silva J.C."/>
            <person name="Silva M.G."/>
            <person name="Suarez C.E."/>
            <person name="Ueti M.W."/>
            <person name="Nene V.M."/>
            <person name="Mealey R.H."/>
            <person name="Knowles D.P."/>
            <person name="Brayton K.A."/>
        </authorList>
    </citation>
    <scope>NUCLEOTIDE SEQUENCE [LARGE SCALE GENOMIC DNA]</scope>
    <source>
        <strain evidence="2 3">WA</strain>
    </source>
</reference>
<dbReference type="CDD" id="cd16653">
    <property type="entry name" value="RING-like_Rtf2"/>
    <property type="match status" value="1"/>
</dbReference>
<dbReference type="GeneID" id="15803117"/>
<dbReference type="PANTHER" id="PTHR12775">
    <property type="entry name" value="PROTEIN C20ORF43 HOMOLOG"/>
    <property type="match status" value="1"/>
</dbReference>
<dbReference type="InterPro" id="IPR027799">
    <property type="entry name" value="Rtf2_RING-finger"/>
</dbReference>
<dbReference type="EMBL" id="ACOU01000002">
    <property type="protein sequence ID" value="EKX73753.1"/>
    <property type="molecule type" value="Genomic_DNA"/>
</dbReference>
<evidence type="ECO:0000313" key="3">
    <source>
        <dbReference type="Proteomes" id="UP000031512"/>
    </source>
</evidence>
<sequence length="215" mass="23885">MGGDGGSIPSRVDLVRTSGYKFTRNIGGMGYLPNTQSRVTNEHLTSNKIKELRWSICALSQEPLSIPIVACKLGLLYNKKSVIEYILSKKPKSSFEHIKGLKDVKDVKFIISKDNGRFICPILRSEFSGSNRGVFIRKCGCCISEKAFKQFLKDSNTEENGCPNCGSIFRYNKALSQDQPQNTILDSDIVLLVPDLNEESLLRANLLSQSKASKS</sequence>
<accession>L1LF31</accession>
<evidence type="ECO:0000256" key="1">
    <source>
        <dbReference type="ARBA" id="ARBA00009885"/>
    </source>
</evidence>
<dbReference type="OrthoDB" id="247013at2759"/>
<dbReference type="STRING" id="1537102.L1LF31"/>
<gene>
    <name evidence="2" type="ORF">BEWA_037900</name>
</gene>
<dbReference type="VEuPathDB" id="PiroplasmaDB:BEWA_037900"/>
<name>L1LF31_THEEQ</name>
<dbReference type="GO" id="GO:0006274">
    <property type="term" value="P:DNA replication termination"/>
    <property type="evidence" value="ECO:0007669"/>
    <property type="project" value="TreeGrafter"/>
</dbReference>
<dbReference type="InterPro" id="IPR006735">
    <property type="entry name" value="Rtf2"/>
</dbReference>
<protein>
    <submittedName>
        <fullName evidence="2">Uncharacterized protein</fullName>
    </submittedName>
</protein>
<evidence type="ECO:0000313" key="2">
    <source>
        <dbReference type="EMBL" id="EKX73753.1"/>
    </source>
</evidence>
<dbReference type="KEGG" id="beq:BEWA_037900"/>
<dbReference type="AlphaFoldDB" id="L1LF31"/>
<dbReference type="Proteomes" id="UP000031512">
    <property type="component" value="Unassembled WGS sequence"/>
</dbReference>